<dbReference type="Proteomes" id="UP000295244">
    <property type="component" value="Unassembled WGS sequence"/>
</dbReference>
<feature type="domain" description="Luciferase" evidence="1">
    <location>
        <begin position="39"/>
        <end position="99"/>
    </location>
</feature>
<evidence type="ECO:0000259" key="1">
    <source>
        <dbReference type="Pfam" id="PF17648"/>
    </source>
</evidence>
<accession>A0A4R1BQJ2</accession>
<dbReference type="Pfam" id="PF17648">
    <property type="entry name" value="Luciferase"/>
    <property type="match status" value="1"/>
</dbReference>
<keyword evidence="3" id="KW-1185">Reference proteome</keyword>
<comment type="caution">
    <text evidence="2">The sequence shown here is derived from an EMBL/GenBank/DDBJ whole genome shotgun (WGS) entry which is preliminary data.</text>
</comment>
<dbReference type="OrthoDB" id="5244829at2"/>
<sequence length="120" mass="13384">MEAIMRDDLLALVEREVLGWPGVGKDTGRPGCTVYRFGRREIGHVHRDGVADLPFPKTVHDELIRAGEAAPHRAGFPGYVSYHVQAPEDVPGAVELFRRNYERARKSAGRRASRSFNDTA</sequence>
<dbReference type="EMBL" id="SKBU01000006">
    <property type="protein sequence ID" value="TCJ19974.1"/>
    <property type="molecule type" value="Genomic_DNA"/>
</dbReference>
<evidence type="ECO:0000313" key="3">
    <source>
        <dbReference type="Proteomes" id="UP000295244"/>
    </source>
</evidence>
<dbReference type="AlphaFoldDB" id="A0A4R1BQJ2"/>
<reference evidence="2 3" key="1">
    <citation type="submission" date="2019-03" db="EMBL/GenBank/DDBJ databases">
        <title>Whole genome sequence of a novel Rubrobacter taiwanensis strain, isolated from Yellowstone National Park.</title>
        <authorList>
            <person name="Freed S."/>
            <person name="Ramaley R.F."/>
            <person name="Kyndt J.A."/>
        </authorList>
    </citation>
    <scope>NUCLEOTIDE SEQUENCE [LARGE SCALE GENOMIC DNA]</scope>
    <source>
        <strain evidence="2 3">Yellowstone</strain>
    </source>
</reference>
<dbReference type="InterPro" id="IPR040841">
    <property type="entry name" value="Luciferase_dom"/>
</dbReference>
<protein>
    <recommendedName>
        <fullName evidence="1">Luciferase domain-containing protein</fullName>
    </recommendedName>
</protein>
<dbReference type="RefSeq" id="WP_132688376.1">
    <property type="nucleotide sequence ID" value="NZ_SKBU01000006.1"/>
</dbReference>
<name>A0A4R1BQJ2_9ACTN</name>
<evidence type="ECO:0000313" key="2">
    <source>
        <dbReference type="EMBL" id="TCJ19974.1"/>
    </source>
</evidence>
<gene>
    <name evidence="2" type="ORF">E0L93_03235</name>
</gene>
<proteinExistence type="predicted"/>
<organism evidence="2 3">
    <name type="scientific">Rubrobacter taiwanensis</name>
    <dbReference type="NCBI Taxonomy" id="185139"/>
    <lineage>
        <taxon>Bacteria</taxon>
        <taxon>Bacillati</taxon>
        <taxon>Actinomycetota</taxon>
        <taxon>Rubrobacteria</taxon>
        <taxon>Rubrobacterales</taxon>
        <taxon>Rubrobacteraceae</taxon>
        <taxon>Rubrobacter</taxon>
    </lineage>
</organism>